<evidence type="ECO:0000256" key="3">
    <source>
        <dbReference type="ARBA" id="ARBA00022679"/>
    </source>
</evidence>
<organism evidence="9 10">
    <name type="scientific">Aquipluma nitroreducens</name>
    <dbReference type="NCBI Taxonomy" id="2010828"/>
    <lineage>
        <taxon>Bacteria</taxon>
        <taxon>Pseudomonadati</taxon>
        <taxon>Bacteroidota</taxon>
        <taxon>Bacteroidia</taxon>
        <taxon>Marinilabiliales</taxon>
        <taxon>Prolixibacteraceae</taxon>
        <taxon>Aquipluma</taxon>
    </lineage>
</organism>
<feature type="transmembrane region" description="Helical" evidence="7">
    <location>
        <begin position="226"/>
        <end position="251"/>
    </location>
</feature>
<keyword evidence="2" id="KW-0328">Glycosyltransferase</keyword>
<protein>
    <submittedName>
        <fullName evidence="9">Glycosyltransferase</fullName>
    </submittedName>
</protein>
<keyword evidence="10" id="KW-1185">Reference proteome</keyword>
<reference evidence="9" key="1">
    <citation type="journal article" date="2020" name="Int. J. Syst. Evol. Microbiol.">
        <title>Aquipluma nitroreducens gen. nov. sp. nov., a novel facultatively anaerobic bacterium isolated from a freshwater lake.</title>
        <authorList>
            <person name="Watanabe M."/>
            <person name="Kojima H."/>
            <person name="Fukui M."/>
        </authorList>
    </citation>
    <scope>NUCLEOTIDE SEQUENCE</scope>
    <source>
        <strain evidence="9">MeG22</strain>
    </source>
</reference>
<keyword evidence="5 7" id="KW-1133">Transmembrane helix</keyword>
<dbReference type="PANTHER" id="PTHR48090:SF1">
    <property type="entry name" value="PROPHAGE BACTOPRENOL GLUCOSYL TRANSFERASE HOMOLOG"/>
    <property type="match status" value="1"/>
</dbReference>
<dbReference type="Proteomes" id="UP001193389">
    <property type="component" value="Chromosome"/>
</dbReference>
<evidence type="ECO:0000256" key="2">
    <source>
        <dbReference type="ARBA" id="ARBA00022676"/>
    </source>
</evidence>
<evidence type="ECO:0000256" key="4">
    <source>
        <dbReference type="ARBA" id="ARBA00022692"/>
    </source>
</evidence>
<dbReference type="Pfam" id="PF00535">
    <property type="entry name" value="Glycos_transf_2"/>
    <property type="match status" value="1"/>
</dbReference>
<accession>A0A5K7S9T5</accession>
<keyword evidence="6 7" id="KW-0472">Membrane</keyword>
<dbReference type="InterPro" id="IPR050256">
    <property type="entry name" value="Glycosyltransferase_2"/>
</dbReference>
<dbReference type="SUPFAM" id="SSF53448">
    <property type="entry name" value="Nucleotide-diphospho-sugar transferases"/>
    <property type="match status" value="1"/>
</dbReference>
<evidence type="ECO:0000256" key="7">
    <source>
        <dbReference type="SAM" id="Phobius"/>
    </source>
</evidence>
<dbReference type="Gene3D" id="3.90.550.10">
    <property type="entry name" value="Spore Coat Polysaccharide Biosynthesis Protein SpsA, Chain A"/>
    <property type="match status" value="1"/>
</dbReference>
<evidence type="ECO:0000259" key="8">
    <source>
        <dbReference type="Pfam" id="PF00535"/>
    </source>
</evidence>
<evidence type="ECO:0000313" key="9">
    <source>
        <dbReference type="EMBL" id="BBE18229.1"/>
    </source>
</evidence>
<proteinExistence type="predicted"/>
<dbReference type="InterPro" id="IPR029044">
    <property type="entry name" value="Nucleotide-diphossugar_trans"/>
</dbReference>
<comment type="subcellular location">
    <subcellularLocation>
        <location evidence="1">Membrane</location>
        <topology evidence="1">Multi-pass membrane protein</topology>
    </subcellularLocation>
</comment>
<dbReference type="GO" id="GO:0005886">
    <property type="term" value="C:plasma membrane"/>
    <property type="evidence" value="ECO:0007669"/>
    <property type="project" value="TreeGrafter"/>
</dbReference>
<dbReference type="RefSeq" id="WP_318351154.1">
    <property type="nucleotide sequence ID" value="NZ_AP018694.1"/>
</dbReference>
<sequence>MFSLIIPVYNEEGLIEELVARSVKALESFTTNYEILFVNDGSVDSTLRKLIEARKQYPRIKIVDLSRNFGHQAAFTAGLEMALGNYVAMMDGDLQDPPELLAEMYRMINEDGFDIVSGKRQGRKGKRLRVATNLFHAFFKKVSGIEDMENSGNFSVMNRSAVNAIVQMKETIRYLPGLRSFIGFRQGYVEYIREARLEGEPKMTLGKLIVLGADAIFSFSKFPIKVCLFLGTIGTIVFFIAGIYALVGKILGFALFGWSSTVLSIYFLGSIQLIFLGVVGEYVYRIYKESQNRPIYLVKKFYDADAE</sequence>
<name>A0A5K7S9T5_9BACT</name>
<dbReference type="AlphaFoldDB" id="A0A5K7S9T5"/>
<dbReference type="InterPro" id="IPR001173">
    <property type="entry name" value="Glyco_trans_2-like"/>
</dbReference>
<evidence type="ECO:0000256" key="5">
    <source>
        <dbReference type="ARBA" id="ARBA00022989"/>
    </source>
</evidence>
<keyword evidence="4 7" id="KW-0812">Transmembrane</keyword>
<dbReference type="CDD" id="cd04187">
    <property type="entry name" value="DPM1_like_bac"/>
    <property type="match status" value="1"/>
</dbReference>
<feature type="transmembrane region" description="Helical" evidence="7">
    <location>
        <begin position="263"/>
        <end position="284"/>
    </location>
</feature>
<dbReference type="GO" id="GO:0016757">
    <property type="term" value="F:glycosyltransferase activity"/>
    <property type="evidence" value="ECO:0007669"/>
    <property type="project" value="UniProtKB-KW"/>
</dbReference>
<dbReference type="PANTHER" id="PTHR48090">
    <property type="entry name" value="UNDECAPRENYL-PHOSPHATE 4-DEOXY-4-FORMAMIDO-L-ARABINOSE TRANSFERASE-RELATED"/>
    <property type="match status" value="1"/>
</dbReference>
<evidence type="ECO:0000256" key="1">
    <source>
        <dbReference type="ARBA" id="ARBA00004141"/>
    </source>
</evidence>
<evidence type="ECO:0000256" key="6">
    <source>
        <dbReference type="ARBA" id="ARBA00023136"/>
    </source>
</evidence>
<feature type="domain" description="Glycosyltransferase 2-like" evidence="8">
    <location>
        <begin position="3"/>
        <end position="163"/>
    </location>
</feature>
<evidence type="ECO:0000313" key="10">
    <source>
        <dbReference type="Proteomes" id="UP001193389"/>
    </source>
</evidence>
<gene>
    <name evidence="9" type="ORF">AQPE_2391</name>
</gene>
<keyword evidence="3" id="KW-0808">Transferase</keyword>
<dbReference type="EMBL" id="AP018694">
    <property type="protein sequence ID" value="BBE18229.1"/>
    <property type="molecule type" value="Genomic_DNA"/>
</dbReference>
<dbReference type="KEGG" id="anf:AQPE_2391"/>